<keyword evidence="2" id="KW-0175">Coiled coil</keyword>
<evidence type="ECO:0008006" key="6">
    <source>
        <dbReference type="Google" id="ProtNLM"/>
    </source>
</evidence>
<dbReference type="EMBL" id="CP059735">
    <property type="protein sequence ID" value="WDE00347.1"/>
    <property type="molecule type" value="Genomic_DNA"/>
</dbReference>
<feature type="signal peptide" evidence="3">
    <location>
        <begin position="1"/>
        <end position="22"/>
    </location>
</feature>
<protein>
    <recommendedName>
        <fullName evidence="6">Tetratricopeptide repeat protein</fullName>
    </recommendedName>
</protein>
<dbReference type="Proteomes" id="UP000032568">
    <property type="component" value="Chromosome"/>
</dbReference>
<evidence type="ECO:0000256" key="3">
    <source>
        <dbReference type="SAM" id="SignalP"/>
    </source>
</evidence>
<reference evidence="4 5" key="1">
    <citation type="journal article" date="2015" name="Genome Announc.">
        <title>Draft Genome Sequences of Marine Isolates of Thalassomonas viridans and Thalassomonas actiniarum.</title>
        <authorList>
            <person name="Olonade I."/>
            <person name="van Zyl L.J."/>
            <person name="Trindade M."/>
        </authorList>
    </citation>
    <scope>NUCLEOTIDE SEQUENCE [LARGE SCALE GENOMIC DNA]</scope>
    <source>
        <strain evidence="4 5">A5K-106</strain>
    </source>
</reference>
<reference evidence="4 5" key="2">
    <citation type="journal article" date="2022" name="Mar. Drugs">
        <title>Bioassay-Guided Fractionation Leads to the Detection of Cholic Acid Generated by the Rare Thalassomonas sp.</title>
        <authorList>
            <person name="Pheiffer F."/>
            <person name="Schneider Y.K."/>
            <person name="Hansen E.H."/>
            <person name="Andersen J.H."/>
            <person name="Isaksson J."/>
            <person name="Busche T."/>
            <person name="R C."/>
            <person name="Kalinowski J."/>
            <person name="Zyl L.V."/>
            <person name="Trindade M."/>
        </authorList>
    </citation>
    <scope>NUCLEOTIDE SEQUENCE [LARGE SCALE GENOMIC DNA]</scope>
    <source>
        <strain evidence="4 5">A5K-106</strain>
    </source>
</reference>
<keyword evidence="3" id="KW-0732">Signal</keyword>
<keyword evidence="1" id="KW-0802">TPR repeat</keyword>
<dbReference type="AlphaFoldDB" id="A0AAE9YVE2"/>
<proteinExistence type="predicted"/>
<feature type="chain" id="PRO_5042231943" description="Tetratricopeptide repeat protein" evidence="3">
    <location>
        <begin position="23"/>
        <end position="477"/>
    </location>
</feature>
<accession>A0AAE9YVE2</accession>
<dbReference type="RefSeq" id="WP_044835838.1">
    <property type="nucleotide sequence ID" value="NZ_CP059735.1"/>
</dbReference>
<feature type="coiled-coil region" evidence="2">
    <location>
        <begin position="153"/>
        <end position="180"/>
    </location>
</feature>
<feature type="repeat" description="TPR" evidence="1">
    <location>
        <begin position="218"/>
        <end position="251"/>
    </location>
</feature>
<dbReference type="SUPFAM" id="SSF48452">
    <property type="entry name" value="TPR-like"/>
    <property type="match status" value="1"/>
</dbReference>
<dbReference type="SMART" id="SM00028">
    <property type="entry name" value="TPR"/>
    <property type="match status" value="1"/>
</dbReference>
<evidence type="ECO:0000256" key="1">
    <source>
        <dbReference type="PROSITE-ProRule" id="PRU00339"/>
    </source>
</evidence>
<keyword evidence="5" id="KW-1185">Reference proteome</keyword>
<dbReference type="PROSITE" id="PS50005">
    <property type="entry name" value="TPR"/>
    <property type="match status" value="1"/>
</dbReference>
<sequence length="477" mass="54150">MVKNKKQLLVCVFLFFSLSACTSVRFKDFFVGYAEQMKPVRLSLSQGDVMRANKALGGRNAVDDVLYQLEQGRLSYLANDWQNSKVAFDAVYRQVELDSGKAKYRASRGLQQLGAVVGNDNVIAYQLPAYEQTMMHSYQAMNYLYQHDLEGALVEIRRANQVQEKALKQHRKELLDAEQALASGGDDDEVNPDWHRINQAYAGMEKVIGEVKNGFQNAYTFYLSGLLYEAAGQENDAYIDYKRALEISPDNRFLQQDVLRLASRLGMQDDLATFEQKYGTWQQKHKASDGQVVVIYEQGLINEKKELALHLPVSTSDDDLRFYNLALPVYEKSPGLSRGLQLKVDNRTLDSMELVRLQGLAAKQLQEQLPGLIVRQLSRLIAKEKFRSTLERKGDDVGNILANLYNLVSEKADTRSWVTLPKNSQLVKTQLPAGKQQLELVVDGRKTQIELEVKANRTTLVNLTKIDNFMNYQTVNL</sequence>
<dbReference type="InterPro" id="IPR019734">
    <property type="entry name" value="TPR_rpt"/>
</dbReference>
<organism evidence="4 5">
    <name type="scientific">Thalassomonas actiniarum</name>
    <dbReference type="NCBI Taxonomy" id="485447"/>
    <lineage>
        <taxon>Bacteria</taxon>
        <taxon>Pseudomonadati</taxon>
        <taxon>Pseudomonadota</taxon>
        <taxon>Gammaproteobacteria</taxon>
        <taxon>Alteromonadales</taxon>
        <taxon>Colwelliaceae</taxon>
        <taxon>Thalassomonas</taxon>
    </lineage>
</organism>
<evidence type="ECO:0000313" key="5">
    <source>
        <dbReference type="Proteomes" id="UP000032568"/>
    </source>
</evidence>
<gene>
    <name evidence="4" type="ORF">SG35_006815</name>
</gene>
<dbReference type="KEGG" id="tact:SG35_006815"/>
<dbReference type="InterPro" id="IPR011990">
    <property type="entry name" value="TPR-like_helical_dom_sf"/>
</dbReference>
<dbReference type="PROSITE" id="PS51257">
    <property type="entry name" value="PROKAR_LIPOPROTEIN"/>
    <property type="match status" value="1"/>
</dbReference>
<dbReference type="Gene3D" id="1.25.40.10">
    <property type="entry name" value="Tetratricopeptide repeat domain"/>
    <property type="match status" value="1"/>
</dbReference>
<name>A0AAE9YVE2_9GAMM</name>
<evidence type="ECO:0000313" key="4">
    <source>
        <dbReference type="EMBL" id="WDE00347.1"/>
    </source>
</evidence>
<evidence type="ECO:0000256" key="2">
    <source>
        <dbReference type="SAM" id="Coils"/>
    </source>
</evidence>